<dbReference type="EMBL" id="MHCC01000027">
    <property type="protein sequence ID" value="OGY12500.1"/>
    <property type="molecule type" value="Genomic_DNA"/>
</dbReference>
<dbReference type="Proteomes" id="UP000178659">
    <property type="component" value="Unassembled WGS sequence"/>
</dbReference>
<evidence type="ECO:0000313" key="2">
    <source>
        <dbReference type="Proteomes" id="UP000178659"/>
    </source>
</evidence>
<protein>
    <recommendedName>
        <fullName evidence="3">PLD phosphodiesterase domain-containing protein</fullName>
    </recommendedName>
</protein>
<comment type="caution">
    <text evidence="1">The sequence shown here is derived from an EMBL/GenBank/DDBJ whole genome shotgun (WGS) entry which is preliminary data.</text>
</comment>
<name>A0A1G1VAM1_9BACT</name>
<organism evidence="1 2">
    <name type="scientific">Candidatus Blackburnbacteria bacterium RIFCSPLOWO2_01_FULL_40_20</name>
    <dbReference type="NCBI Taxonomy" id="1797519"/>
    <lineage>
        <taxon>Bacteria</taxon>
        <taxon>Candidatus Blackburniibacteriota</taxon>
    </lineage>
</organism>
<dbReference type="AlphaFoldDB" id="A0A1G1VAM1"/>
<proteinExistence type="predicted"/>
<sequence length="143" mass="16512">MVEAESKNFEGIIQKVERTEIVRLVSENVGSVQKYIIATMLLAEEIDSPLPTSYHSLLSEKIKQGVALLRLGFGSEEEFGKVQEMYQFNTGGYDFKLCVDCKKYQRMIIVDDRMLFFGIDGNFYQSSYSPLVNTFKEYFWSLL</sequence>
<accession>A0A1G1VAM1</accession>
<gene>
    <name evidence="1" type="ORF">A3A77_00815</name>
</gene>
<reference evidence="1 2" key="1">
    <citation type="journal article" date="2016" name="Nat. Commun.">
        <title>Thousands of microbial genomes shed light on interconnected biogeochemical processes in an aquifer system.</title>
        <authorList>
            <person name="Anantharaman K."/>
            <person name="Brown C.T."/>
            <person name="Hug L.A."/>
            <person name="Sharon I."/>
            <person name="Castelle C.J."/>
            <person name="Probst A.J."/>
            <person name="Thomas B.C."/>
            <person name="Singh A."/>
            <person name="Wilkins M.J."/>
            <person name="Karaoz U."/>
            <person name="Brodie E.L."/>
            <person name="Williams K.H."/>
            <person name="Hubbard S.S."/>
            <person name="Banfield J.F."/>
        </authorList>
    </citation>
    <scope>NUCLEOTIDE SEQUENCE [LARGE SCALE GENOMIC DNA]</scope>
</reference>
<evidence type="ECO:0000313" key="1">
    <source>
        <dbReference type="EMBL" id="OGY12500.1"/>
    </source>
</evidence>
<evidence type="ECO:0008006" key="3">
    <source>
        <dbReference type="Google" id="ProtNLM"/>
    </source>
</evidence>